<feature type="repeat" description="PPR" evidence="2">
    <location>
        <begin position="202"/>
        <end position="232"/>
    </location>
</feature>
<dbReference type="GO" id="GO:0009451">
    <property type="term" value="P:RNA modification"/>
    <property type="evidence" value="ECO:0007669"/>
    <property type="project" value="InterPro"/>
</dbReference>
<dbReference type="EMBL" id="LFYR01001927">
    <property type="protein sequence ID" value="KMZ58554.1"/>
    <property type="molecule type" value="Genomic_DNA"/>
</dbReference>
<dbReference type="InterPro" id="IPR046848">
    <property type="entry name" value="E_motif"/>
</dbReference>
<feature type="repeat" description="PPR" evidence="2">
    <location>
        <begin position="340"/>
        <end position="374"/>
    </location>
</feature>
<dbReference type="GO" id="GO:0003723">
    <property type="term" value="F:RNA binding"/>
    <property type="evidence" value="ECO:0007669"/>
    <property type="project" value="InterPro"/>
</dbReference>
<dbReference type="InterPro" id="IPR011990">
    <property type="entry name" value="TPR-like_helical_dom_sf"/>
</dbReference>
<name>A0A0K9NP49_ZOSMR</name>
<dbReference type="Proteomes" id="UP000036987">
    <property type="component" value="Unassembled WGS sequence"/>
</dbReference>
<evidence type="ECO:0000256" key="2">
    <source>
        <dbReference type="PROSITE-ProRule" id="PRU00708"/>
    </source>
</evidence>
<dbReference type="NCBIfam" id="TIGR00756">
    <property type="entry name" value="PPR"/>
    <property type="match status" value="6"/>
</dbReference>
<dbReference type="PANTHER" id="PTHR47926:SF485">
    <property type="entry name" value="REPEAT-LIKE SUPERFAMILY PROTEIN, PUTATIVE-RELATED"/>
    <property type="match status" value="1"/>
</dbReference>
<gene>
    <name evidence="3" type="ORF">ZOSMA_76G01090</name>
</gene>
<dbReference type="PANTHER" id="PTHR47926">
    <property type="entry name" value="PENTATRICOPEPTIDE REPEAT-CONTAINING PROTEIN"/>
    <property type="match status" value="1"/>
</dbReference>
<dbReference type="InterPro" id="IPR002885">
    <property type="entry name" value="PPR_rpt"/>
</dbReference>
<dbReference type="Gene3D" id="1.25.40.10">
    <property type="entry name" value="Tetratricopeptide repeat domain"/>
    <property type="match status" value="3"/>
</dbReference>
<reference evidence="4" key="1">
    <citation type="journal article" date="2016" name="Nature">
        <title>The genome of the seagrass Zostera marina reveals angiosperm adaptation to the sea.</title>
        <authorList>
            <person name="Olsen J.L."/>
            <person name="Rouze P."/>
            <person name="Verhelst B."/>
            <person name="Lin Y.-C."/>
            <person name="Bayer T."/>
            <person name="Collen J."/>
            <person name="Dattolo E."/>
            <person name="De Paoli E."/>
            <person name="Dittami S."/>
            <person name="Maumus F."/>
            <person name="Michel G."/>
            <person name="Kersting A."/>
            <person name="Lauritano C."/>
            <person name="Lohaus R."/>
            <person name="Toepel M."/>
            <person name="Tonon T."/>
            <person name="Vanneste K."/>
            <person name="Amirebrahimi M."/>
            <person name="Brakel J."/>
            <person name="Bostroem C."/>
            <person name="Chovatia M."/>
            <person name="Grimwood J."/>
            <person name="Jenkins J.W."/>
            <person name="Jueterbock A."/>
            <person name="Mraz A."/>
            <person name="Stam W.T."/>
            <person name="Tice H."/>
            <person name="Bornberg-Bauer E."/>
            <person name="Green P.J."/>
            <person name="Pearson G.A."/>
            <person name="Procaccini G."/>
            <person name="Duarte C.M."/>
            <person name="Schmutz J."/>
            <person name="Reusch T.B.H."/>
            <person name="Van de Peer Y."/>
        </authorList>
    </citation>
    <scope>NUCLEOTIDE SEQUENCE [LARGE SCALE GENOMIC DNA]</scope>
    <source>
        <strain evidence="4">cv. Finnish</strain>
    </source>
</reference>
<organism evidence="3 4">
    <name type="scientific">Zostera marina</name>
    <name type="common">Eelgrass</name>
    <dbReference type="NCBI Taxonomy" id="29655"/>
    <lineage>
        <taxon>Eukaryota</taxon>
        <taxon>Viridiplantae</taxon>
        <taxon>Streptophyta</taxon>
        <taxon>Embryophyta</taxon>
        <taxon>Tracheophyta</taxon>
        <taxon>Spermatophyta</taxon>
        <taxon>Magnoliopsida</taxon>
        <taxon>Liliopsida</taxon>
        <taxon>Zosteraceae</taxon>
        <taxon>Zostera</taxon>
    </lineage>
</organism>
<feature type="repeat" description="PPR" evidence="2">
    <location>
        <begin position="138"/>
        <end position="172"/>
    </location>
</feature>
<dbReference type="AlphaFoldDB" id="A0A0K9NP49"/>
<keyword evidence="4" id="KW-1185">Reference proteome</keyword>
<comment type="caution">
    <text evidence="3">The sequence shown here is derived from an EMBL/GenBank/DDBJ whole genome shotgun (WGS) entry which is preliminary data.</text>
</comment>
<sequence>MYENPIALFNKLHSKHSSDLNRVITLFADIIFRQNQPLSAFDSNQILRIILAIHGPKQAFQFYLQVPFHVNHHIYPLLLSKIFPRANAIVHARLTHTRLVKNGLSSDEYIRNSLVRMYHSFHDIPAAQRIFLLHSSDDPILWNTMVDGYMKNEMFTEAKNLFDKMSNRNSFTYNIMISGYTAAGNMEAAEEIFSKTPKPIADVVTWNSLLIGYSNVGDITKARVIFDGMPENKNRITWNTMLGLYVRCGDYKECLKLFQRMITSSSSPVVKPNKATLVSVLTSSAQLGRLDIGRWAHSYIQTTLRVTADVLLNTALLTMYTKCGEMREAKKVFDEMLERNVVTWNCMIMGYGKHGDGKMALTMFSKMEEENDKDSCRSVCPNAETLVCLLSSCAHSGLVVDGLRVFNRIVNVHGIRPNLEHFGCLIDLVGRAGVVGDGEYESLIEEMMDMVVAGGYTSAEMVGAVLSAWKRSESNWRDGEMIGKKMVTMEVESDDVGCYVLLSNIYASQGRWDLVEQVRRIISKKGLVKPAGFSKN</sequence>
<proteinExistence type="predicted"/>
<keyword evidence="1" id="KW-0677">Repeat</keyword>
<evidence type="ECO:0000313" key="3">
    <source>
        <dbReference type="EMBL" id="KMZ58554.1"/>
    </source>
</evidence>
<protein>
    <submittedName>
        <fullName evidence="3">Putative Pentatricopeptide repeat-containing protein</fullName>
    </submittedName>
</protein>
<dbReference type="Pfam" id="PF01535">
    <property type="entry name" value="PPR"/>
    <property type="match status" value="6"/>
</dbReference>
<accession>A0A0K9NP49</accession>
<feature type="repeat" description="PPR" evidence="2">
    <location>
        <begin position="234"/>
        <end position="268"/>
    </location>
</feature>
<dbReference type="SUPFAM" id="SSF48452">
    <property type="entry name" value="TPR-like"/>
    <property type="match status" value="1"/>
</dbReference>
<dbReference type="PROSITE" id="PS51375">
    <property type="entry name" value="PPR"/>
    <property type="match status" value="5"/>
</dbReference>
<dbReference type="OMA" id="THAGMVM"/>
<dbReference type="Pfam" id="PF20431">
    <property type="entry name" value="E_motif"/>
    <property type="match status" value="1"/>
</dbReference>
<dbReference type="FunFam" id="1.25.40.10:FF:000242">
    <property type="entry name" value="Pentatricopeptide repeat-containing protein"/>
    <property type="match status" value="1"/>
</dbReference>
<evidence type="ECO:0000256" key="1">
    <source>
        <dbReference type="ARBA" id="ARBA00022737"/>
    </source>
</evidence>
<feature type="repeat" description="PPR" evidence="2">
    <location>
        <begin position="309"/>
        <end position="339"/>
    </location>
</feature>
<dbReference type="InterPro" id="IPR046960">
    <property type="entry name" value="PPR_At4g14850-like_plant"/>
</dbReference>
<dbReference type="OrthoDB" id="185373at2759"/>
<evidence type="ECO:0000313" key="4">
    <source>
        <dbReference type="Proteomes" id="UP000036987"/>
    </source>
</evidence>